<sequence>MFSKFKKKVISILFFSISVLIVSVFFTLIGVECCSFAEPSAGKEAKTRWKEGYIIQPLPDFKTLSSWSEAKKVSEQYIVSFDNFHRASTRSLNPVLGGLNKVELKDVIHPNEDALIRALGRVNSPYHSQRLIHVLLKRIELKETHIDRVSRRLHFYKGRPAFDALIHLGPTAGLITLKEIGKEPDKERRQLMASLLFRVFRKKFALFYLEDKILTTAKNDKISKKEKEIHLTRLKKAMSEIKKMELNN</sequence>
<reference evidence="2" key="1">
    <citation type="submission" date="2018-06" db="EMBL/GenBank/DDBJ databases">
        <authorList>
            <person name="Zhirakovskaya E."/>
        </authorList>
    </citation>
    <scope>NUCLEOTIDE SEQUENCE</scope>
</reference>
<accession>A0A3B1E7W8</accession>
<organism evidence="2">
    <name type="scientific">hydrothermal vent metagenome</name>
    <dbReference type="NCBI Taxonomy" id="652676"/>
    <lineage>
        <taxon>unclassified sequences</taxon>
        <taxon>metagenomes</taxon>
        <taxon>ecological metagenomes</taxon>
    </lineage>
</organism>
<keyword evidence="1" id="KW-1133">Transmembrane helix</keyword>
<proteinExistence type="predicted"/>
<evidence type="ECO:0000313" key="2">
    <source>
        <dbReference type="EMBL" id="VAX40217.1"/>
    </source>
</evidence>
<gene>
    <name evidence="2" type="ORF">MNBD_PLANCTO02-2713</name>
</gene>
<evidence type="ECO:0000256" key="1">
    <source>
        <dbReference type="SAM" id="Phobius"/>
    </source>
</evidence>
<feature type="transmembrane region" description="Helical" evidence="1">
    <location>
        <begin position="12"/>
        <end position="31"/>
    </location>
</feature>
<name>A0A3B1E7W8_9ZZZZ</name>
<dbReference type="AlphaFoldDB" id="A0A3B1E7W8"/>
<keyword evidence="1" id="KW-0472">Membrane</keyword>
<keyword evidence="1" id="KW-0812">Transmembrane</keyword>
<dbReference type="EMBL" id="UOGL01000412">
    <property type="protein sequence ID" value="VAX40217.1"/>
    <property type="molecule type" value="Genomic_DNA"/>
</dbReference>
<protein>
    <submittedName>
        <fullName evidence="2">Uncharacterized protein</fullName>
    </submittedName>
</protein>